<dbReference type="InterPro" id="IPR023212">
    <property type="entry name" value="Hsp33_helix_hairpin_bin_dom_sf"/>
</dbReference>
<accession>A0A916X0Y1</accession>
<protein>
    <submittedName>
        <fullName evidence="6">33 kDa chaperonin</fullName>
    </submittedName>
</protein>
<dbReference type="Proteomes" id="UP000605148">
    <property type="component" value="Unassembled WGS sequence"/>
</dbReference>
<evidence type="ECO:0000256" key="5">
    <source>
        <dbReference type="ARBA" id="ARBA00023284"/>
    </source>
</evidence>
<dbReference type="EMBL" id="BMFA01000007">
    <property type="protein sequence ID" value="GGB51285.1"/>
    <property type="molecule type" value="Genomic_DNA"/>
</dbReference>
<dbReference type="InterPro" id="IPR000397">
    <property type="entry name" value="Heat_shock_Hsp33"/>
</dbReference>
<dbReference type="Gene3D" id="3.55.30.10">
    <property type="entry name" value="Hsp33 domain"/>
    <property type="match status" value="1"/>
</dbReference>
<dbReference type="CDD" id="cd00498">
    <property type="entry name" value="Hsp33"/>
    <property type="match status" value="1"/>
</dbReference>
<gene>
    <name evidence="6" type="primary">hslO</name>
    <name evidence="6" type="ORF">GCM10011316_24130</name>
</gene>
<dbReference type="GO" id="GO:0051082">
    <property type="term" value="F:unfolded protein binding"/>
    <property type="evidence" value="ECO:0007669"/>
    <property type="project" value="InterPro"/>
</dbReference>
<evidence type="ECO:0000256" key="4">
    <source>
        <dbReference type="ARBA" id="ARBA00023186"/>
    </source>
</evidence>
<proteinExistence type="predicted"/>
<dbReference type="PIRSF" id="PIRSF005261">
    <property type="entry name" value="Heat_shock_Hsp33"/>
    <property type="match status" value="1"/>
</dbReference>
<dbReference type="GO" id="GO:0005737">
    <property type="term" value="C:cytoplasm"/>
    <property type="evidence" value="ECO:0007669"/>
    <property type="project" value="InterPro"/>
</dbReference>
<evidence type="ECO:0000256" key="3">
    <source>
        <dbReference type="ARBA" id="ARBA00023157"/>
    </source>
</evidence>
<dbReference type="NCBIfam" id="NF002386">
    <property type="entry name" value="PRK01402.1"/>
    <property type="match status" value="1"/>
</dbReference>
<keyword evidence="7" id="KW-1185">Reference proteome</keyword>
<keyword evidence="1" id="KW-0963">Cytoplasm</keyword>
<dbReference type="RefSeq" id="WP_150496692.1">
    <property type="nucleotide sequence ID" value="NZ_BMFA01000007.1"/>
</dbReference>
<name>A0A916X0Y1_9HYPH</name>
<keyword evidence="2" id="KW-0862">Zinc</keyword>
<dbReference type="SUPFAM" id="SSF118352">
    <property type="entry name" value="HSP33 redox switch-like"/>
    <property type="match status" value="1"/>
</dbReference>
<dbReference type="GO" id="GO:0042026">
    <property type="term" value="P:protein refolding"/>
    <property type="evidence" value="ECO:0007669"/>
    <property type="project" value="TreeGrafter"/>
</dbReference>
<evidence type="ECO:0000256" key="1">
    <source>
        <dbReference type="ARBA" id="ARBA00022490"/>
    </source>
</evidence>
<dbReference type="OrthoDB" id="9793753at2"/>
<keyword evidence="3" id="KW-1015">Disulfide bond</keyword>
<evidence type="ECO:0000313" key="7">
    <source>
        <dbReference type="Proteomes" id="UP000605148"/>
    </source>
</evidence>
<dbReference type="SUPFAM" id="SSF64397">
    <property type="entry name" value="Hsp33 domain"/>
    <property type="match status" value="1"/>
</dbReference>
<dbReference type="Gene3D" id="3.90.1280.10">
    <property type="entry name" value="HSP33 redox switch-like"/>
    <property type="match status" value="1"/>
</dbReference>
<keyword evidence="5" id="KW-0676">Redox-active center</keyword>
<organism evidence="6 7">
    <name type="scientific">Roseibium aquae</name>
    <dbReference type="NCBI Taxonomy" id="1323746"/>
    <lineage>
        <taxon>Bacteria</taxon>
        <taxon>Pseudomonadati</taxon>
        <taxon>Pseudomonadota</taxon>
        <taxon>Alphaproteobacteria</taxon>
        <taxon>Hyphomicrobiales</taxon>
        <taxon>Stappiaceae</taxon>
        <taxon>Roseibium</taxon>
    </lineage>
</organism>
<dbReference type="Pfam" id="PF01430">
    <property type="entry name" value="HSP33"/>
    <property type="match status" value="1"/>
</dbReference>
<reference evidence="6" key="1">
    <citation type="journal article" date="2014" name="Int. J. Syst. Evol. Microbiol.">
        <title>Complete genome sequence of Corynebacterium casei LMG S-19264T (=DSM 44701T), isolated from a smear-ripened cheese.</title>
        <authorList>
            <consortium name="US DOE Joint Genome Institute (JGI-PGF)"/>
            <person name="Walter F."/>
            <person name="Albersmeier A."/>
            <person name="Kalinowski J."/>
            <person name="Ruckert C."/>
        </authorList>
    </citation>
    <scope>NUCLEOTIDE SEQUENCE</scope>
    <source>
        <strain evidence="6">CGMCC 1.12426</strain>
    </source>
</reference>
<keyword evidence="4" id="KW-0143">Chaperone</keyword>
<evidence type="ECO:0000313" key="6">
    <source>
        <dbReference type="EMBL" id="GGB51285.1"/>
    </source>
</evidence>
<comment type="caution">
    <text evidence="6">The sequence shown here is derived from an EMBL/GenBank/DDBJ whole genome shotgun (WGS) entry which is preliminary data.</text>
</comment>
<reference evidence="6" key="2">
    <citation type="submission" date="2020-09" db="EMBL/GenBank/DDBJ databases">
        <authorList>
            <person name="Sun Q."/>
            <person name="Zhou Y."/>
        </authorList>
    </citation>
    <scope>NUCLEOTIDE SEQUENCE</scope>
    <source>
        <strain evidence="6">CGMCC 1.12426</strain>
    </source>
</reference>
<dbReference type="InterPro" id="IPR016154">
    <property type="entry name" value="Heat_shock_Hsp33_C"/>
</dbReference>
<dbReference type="Gene3D" id="1.10.287.480">
    <property type="entry name" value="helix hairpin bin"/>
    <property type="match status" value="1"/>
</dbReference>
<dbReference type="PANTHER" id="PTHR30111">
    <property type="entry name" value="33 KDA CHAPERONIN"/>
    <property type="match status" value="1"/>
</dbReference>
<evidence type="ECO:0000256" key="2">
    <source>
        <dbReference type="ARBA" id="ARBA00022833"/>
    </source>
</evidence>
<dbReference type="GO" id="GO:0044183">
    <property type="term" value="F:protein folding chaperone"/>
    <property type="evidence" value="ECO:0007669"/>
    <property type="project" value="TreeGrafter"/>
</dbReference>
<dbReference type="AlphaFoldDB" id="A0A916X0Y1"/>
<dbReference type="PANTHER" id="PTHR30111:SF1">
    <property type="entry name" value="33 KDA CHAPERONIN"/>
    <property type="match status" value="1"/>
</dbReference>
<dbReference type="InterPro" id="IPR016153">
    <property type="entry name" value="Heat_shock_Hsp33_N"/>
</dbReference>
<sequence length="325" mass="35802">MAFSLDEFGIEPAGVDAVRPFSVEGLDVRGRAVALGPVVERILGRHDYPEPVSRLLAEAMVLTSLLGTSLKFQGRFTLQTQTDGPVSMLVVDFSSPDALRAYASFDAERVEEAVSSGNATPQMLLGHGHLAMTIDQGRHMQRYQGLVELDGISLEEVARRYFARSEQIPTEVRLAVGEVFTRQAGEGPSHGWSAGGVLIQFLPEAPDRMRAPDLDPGDAPEGTKAHAVDEDDAWIEAKALVDTVKDLELTDPDISVERLLFRLFHERGVRLFDPQPIEDRCQCSREKVAGVLNNFGSEELADMVVDDKIVVTCEFCSTRYEFDPK</sequence>